<dbReference type="AlphaFoldDB" id="A0A382HL14"/>
<accession>A0A382HL14</accession>
<dbReference type="InterPro" id="IPR006311">
    <property type="entry name" value="TAT_signal"/>
</dbReference>
<gene>
    <name evidence="1" type="ORF">METZ01_LOCUS240850</name>
</gene>
<dbReference type="PROSITE" id="PS51318">
    <property type="entry name" value="TAT"/>
    <property type="match status" value="1"/>
</dbReference>
<feature type="non-terminal residue" evidence="1">
    <location>
        <position position="39"/>
    </location>
</feature>
<protein>
    <submittedName>
        <fullName evidence="1">Uncharacterized protein</fullName>
    </submittedName>
</protein>
<proteinExistence type="predicted"/>
<reference evidence="1" key="1">
    <citation type="submission" date="2018-05" db="EMBL/GenBank/DDBJ databases">
        <authorList>
            <person name="Lanie J.A."/>
            <person name="Ng W.-L."/>
            <person name="Kazmierczak K.M."/>
            <person name="Andrzejewski T.M."/>
            <person name="Davidsen T.M."/>
            <person name="Wayne K.J."/>
            <person name="Tettelin H."/>
            <person name="Glass J.I."/>
            <person name="Rusch D."/>
            <person name="Podicherti R."/>
            <person name="Tsui H.-C.T."/>
            <person name="Winkler M.E."/>
        </authorList>
    </citation>
    <scope>NUCLEOTIDE SEQUENCE</scope>
</reference>
<name>A0A382HL14_9ZZZZ</name>
<evidence type="ECO:0000313" key="1">
    <source>
        <dbReference type="EMBL" id="SVB87996.1"/>
    </source>
</evidence>
<sequence length="39" mass="4177">MKIIDKTLSRRSLLTGGAAAVLGYMVRPVFRSAKAQAQA</sequence>
<dbReference type="EMBL" id="UINC01061913">
    <property type="protein sequence ID" value="SVB87996.1"/>
    <property type="molecule type" value="Genomic_DNA"/>
</dbReference>
<organism evidence="1">
    <name type="scientific">marine metagenome</name>
    <dbReference type="NCBI Taxonomy" id="408172"/>
    <lineage>
        <taxon>unclassified sequences</taxon>
        <taxon>metagenomes</taxon>
        <taxon>ecological metagenomes</taxon>
    </lineage>
</organism>